<dbReference type="EMBL" id="CP060203">
    <property type="protein sequence ID" value="QNS41079.1"/>
    <property type="molecule type" value="Genomic_DNA"/>
</dbReference>
<evidence type="ECO:0000313" key="3">
    <source>
        <dbReference type="Proteomes" id="UP000516438"/>
    </source>
</evidence>
<proteinExistence type="predicted"/>
<dbReference type="Pfam" id="PF10825">
    <property type="entry name" value="DUF2752"/>
    <property type="match status" value="1"/>
</dbReference>
<protein>
    <submittedName>
        <fullName evidence="2">DUF2752 domain-containing protein</fullName>
    </submittedName>
</protein>
<evidence type="ECO:0000313" key="2">
    <source>
        <dbReference type="EMBL" id="QNS41079.1"/>
    </source>
</evidence>
<dbReference type="InterPro" id="IPR021215">
    <property type="entry name" value="DUF2752"/>
</dbReference>
<dbReference type="Proteomes" id="UP000516438">
    <property type="component" value="Chromosome"/>
</dbReference>
<feature type="transmembrane region" description="Helical" evidence="1">
    <location>
        <begin position="24"/>
        <end position="43"/>
    </location>
</feature>
<sequence length="142" mass="16153">METRDSANQNQSGALSFIMMKKHLTLAVFALIFIGLGVVFYSFNPQNSSCFLKCPIYYFTGYLCPGCGSQRAIHELLHLNIKKAFEYNALFVTVTPYVILAIVLNTKPLRNYFPKTRKLFFNPQAILILLGIAIIFSVYRNI</sequence>
<keyword evidence="1" id="KW-0472">Membrane</keyword>
<dbReference type="KEGG" id="cmaq:H0S70_12155"/>
<name>A0A7H1DVS1_9FLAO</name>
<dbReference type="RefSeq" id="WP_188320985.1">
    <property type="nucleotide sequence ID" value="NZ_CP060203.1"/>
</dbReference>
<keyword evidence="1" id="KW-1133">Transmembrane helix</keyword>
<evidence type="ECO:0000256" key="1">
    <source>
        <dbReference type="SAM" id="Phobius"/>
    </source>
</evidence>
<keyword evidence="1" id="KW-0812">Transmembrane</keyword>
<gene>
    <name evidence="2" type="ORF">H0S70_12155</name>
</gene>
<feature type="transmembrane region" description="Helical" evidence="1">
    <location>
        <begin position="119"/>
        <end position="139"/>
    </location>
</feature>
<feature type="transmembrane region" description="Helical" evidence="1">
    <location>
        <begin position="87"/>
        <end position="107"/>
    </location>
</feature>
<organism evidence="2 3">
    <name type="scientific">Chryseobacterium manosquense</name>
    <dbReference type="NCBI Taxonomy" id="2754694"/>
    <lineage>
        <taxon>Bacteria</taxon>
        <taxon>Pseudomonadati</taxon>
        <taxon>Bacteroidota</taxon>
        <taxon>Flavobacteriia</taxon>
        <taxon>Flavobacteriales</taxon>
        <taxon>Weeksellaceae</taxon>
        <taxon>Chryseobacterium group</taxon>
        <taxon>Chryseobacterium</taxon>
    </lineage>
</organism>
<reference evidence="2 3" key="1">
    <citation type="submission" date="2020-07" db="EMBL/GenBank/DDBJ databases">
        <title>Complete genome and description of Chryseobacterium manosquense strain Marseille-Q2069 sp. nov.</title>
        <authorList>
            <person name="Boxberger M."/>
        </authorList>
    </citation>
    <scope>NUCLEOTIDE SEQUENCE [LARGE SCALE GENOMIC DNA]</scope>
    <source>
        <strain evidence="2 3">Marseille-Q2069</strain>
    </source>
</reference>
<accession>A0A7H1DVS1</accession>
<keyword evidence="3" id="KW-1185">Reference proteome</keyword>
<dbReference type="AlphaFoldDB" id="A0A7H1DVS1"/>